<accession>A0A150GLS4</accession>
<feature type="compositionally biased region" description="Low complexity" evidence="1">
    <location>
        <begin position="34"/>
        <end position="58"/>
    </location>
</feature>
<sequence length="381" mass="40392">MVRFESDSDSEAFVLTVPGPKRKAPPPVRQASSGGRPRACKAAAAKAAAPAARGPHCGADLEDAAGADTVTDEGSNRTTDDDDGDFVPASSAGTRGKGQLQCSRAAKTSTITGGMDAASQIGDAQADQATGAQWQPLQLTDEKSISKYLRKAARMTEEYLAAAAAGAGGVSDGDVRVVKALSRAPRSNTVRERHPGVVLKSVLFAEQVMIEPLELLLNVRDRSRRSRCPIIALSDSAGDGGDRDGDGMAAAAPQHREVFLAEPCVVYRLPSGEWYLEYYRFYSESDLAAVATAIGRPVNVPADFVGRRELMRDTDRSHCRQGVTLTCIRGDLGVMRTKKVPPLGPAGRAGTGRPAFCRYIFDSHTGDALTDQPVSDFVVEA</sequence>
<comment type="caution">
    <text evidence="2">The sequence shown here is derived from an EMBL/GenBank/DDBJ whole genome shotgun (WGS) entry which is preliminary data.</text>
</comment>
<keyword evidence="3" id="KW-1185">Reference proteome</keyword>
<dbReference type="OrthoDB" id="552788at2759"/>
<dbReference type="Proteomes" id="UP000075714">
    <property type="component" value="Unassembled WGS sequence"/>
</dbReference>
<feature type="region of interest" description="Disordered" evidence="1">
    <location>
        <begin position="1"/>
        <end position="105"/>
    </location>
</feature>
<gene>
    <name evidence="2" type="ORF">GPECTOR_15g432</name>
</gene>
<reference evidence="3" key="1">
    <citation type="journal article" date="2016" name="Nat. Commun.">
        <title>The Gonium pectorale genome demonstrates co-option of cell cycle regulation during the evolution of multicellularity.</title>
        <authorList>
            <person name="Hanschen E.R."/>
            <person name="Marriage T.N."/>
            <person name="Ferris P.J."/>
            <person name="Hamaji T."/>
            <person name="Toyoda A."/>
            <person name="Fujiyama A."/>
            <person name="Neme R."/>
            <person name="Noguchi H."/>
            <person name="Minakuchi Y."/>
            <person name="Suzuki M."/>
            <person name="Kawai-Toyooka H."/>
            <person name="Smith D.R."/>
            <person name="Sparks H."/>
            <person name="Anderson J."/>
            <person name="Bakaric R."/>
            <person name="Luria V."/>
            <person name="Karger A."/>
            <person name="Kirschner M.W."/>
            <person name="Durand P.M."/>
            <person name="Michod R.E."/>
            <person name="Nozaki H."/>
            <person name="Olson B.J."/>
        </authorList>
    </citation>
    <scope>NUCLEOTIDE SEQUENCE [LARGE SCALE GENOMIC DNA]</scope>
    <source>
        <strain evidence="3">NIES-2863</strain>
    </source>
</reference>
<organism evidence="2 3">
    <name type="scientific">Gonium pectorale</name>
    <name type="common">Green alga</name>
    <dbReference type="NCBI Taxonomy" id="33097"/>
    <lineage>
        <taxon>Eukaryota</taxon>
        <taxon>Viridiplantae</taxon>
        <taxon>Chlorophyta</taxon>
        <taxon>core chlorophytes</taxon>
        <taxon>Chlorophyceae</taxon>
        <taxon>CS clade</taxon>
        <taxon>Chlamydomonadales</taxon>
        <taxon>Volvocaceae</taxon>
        <taxon>Gonium</taxon>
    </lineage>
</organism>
<dbReference type="AlphaFoldDB" id="A0A150GLS4"/>
<evidence type="ECO:0000256" key="1">
    <source>
        <dbReference type="SAM" id="MobiDB-lite"/>
    </source>
</evidence>
<name>A0A150GLS4_GONPE</name>
<dbReference type="STRING" id="33097.A0A150GLS4"/>
<proteinExistence type="predicted"/>
<dbReference type="EMBL" id="LSYV01000016">
    <property type="protein sequence ID" value="KXZ50747.1"/>
    <property type="molecule type" value="Genomic_DNA"/>
</dbReference>
<protein>
    <submittedName>
        <fullName evidence="2">Uncharacterized protein</fullName>
    </submittedName>
</protein>
<evidence type="ECO:0000313" key="3">
    <source>
        <dbReference type="Proteomes" id="UP000075714"/>
    </source>
</evidence>
<evidence type="ECO:0000313" key="2">
    <source>
        <dbReference type="EMBL" id="KXZ50747.1"/>
    </source>
</evidence>